<keyword evidence="4" id="KW-0067">ATP-binding</keyword>
<reference evidence="10 11" key="1">
    <citation type="submission" date="2021-01" db="EMBL/GenBank/DDBJ databases">
        <title>Whole genome shotgun sequence of Microbispora siamensis NBRC 104113.</title>
        <authorList>
            <person name="Komaki H."/>
            <person name="Tamura T."/>
        </authorList>
    </citation>
    <scope>NUCLEOTIDE SEQUENCE [LARGE SCALE GENOMIC DNA]</scope>
    <source>
        <strain evidence="10 11">NBRC 104113</strain>
    </source>
</reference>
<evidence type="ECO:0000256" key="2">
    <source>
        <dbReference type="ARBA" id="ARBA00022692"/>
    </source>
</evidence>
<dbReference type="PANTHER" id="PTHR24221:SF654">
    <property type="entry name" value="ATP-BINDING CASSETTE SUB-FAMILY B MEMBER 6"/>
    <property type="match status" value="1"/>
</dbReference>
<dbReference type="Gene3D" id="3.40.50.300">
    <property type="entry name" value="P-loop containing nucleotide triphosphate hydrolases"/>
    <property type="match status" value="1"/>
</dbReference>
<evidence type="ECO:0000259" key="8">
    <source>
        <dbReference type="PROSITE" id="PS50893"/>
    </source>
</evidence>
<feature type="domain" description="ABC transporter" evidence="8">
    <location>
        <begin position="357"/>
        <end position="602"/>
    </location>
</feature>
<feature type="transmembrane region" description="Helical" evidence="7">
    <location>
        <begin position="267"/>
        <end position="286"/>
    </location>
</feature>
<evidence type="ECO:0000256" key="6">
    <source>
        <dbReference type="ARBA" id="ARBA00023136"/>
    </source>
</evidence>
<organism evidence="10 11">
    <name type="scientific">Microbispora siamensis</name>
    <dbReference type="NCBI Taxonomy" id="564413"/>
    <lineage>
        <taxon>Bacteria</taxon>
        <taxon>Bacillati</taxon>
        <taxon>Actinomycetota</taxon>
        <taxon>Actinomycetes</taxon>
        <taxon>Streptosporangiales</taxon>
        <taxon>Streptosporangiaceae</taxon>
        <taxon>Microbispora</taxon>
    </lineage>
</organism>
<dbReference type="RefSeq" id="WP_239109210.1">
    <property type="nucleotide sequence ID" value="NZ_BOOF01000068.1"/>
</dbReference>
<keyword evidence="5 7" id="KW-1133">Transmembrane helix</keyword>
<dbReference type="SUPFAM" id="SSF52540">
    <property type="entry name" value="P-loop containing nucleoside triphosphate hydrolases"/>
    <property type="match status" value="1"/>
</dbReference>
<evidence type="ECO:0000256" key="4">
    <source>
        <dbReference type="ARBA" id="ARBA00022840"/>
    </source>
</evidence>
<dbReference type="PANTHER" id="PTHR24221">
    <property type="entry name" value="ATP-BINDING CASSETTE SUB-FAMILY B"/>
    <property type="match status" value="1"/>
</dbReference>
<protein>
    <submittedName>
        <fullName evidence="10">Multidrug ABC transporter permease</fullName>
    </submittedName>
</protein>
<feature type="transmembrane region" description="Helical" evidence="7">
    <location>
        <begin position="168"/>
        <end position="193"/>
    </location>
</feature>
<dbReference type="PROSITE" id="PS50893">
    <property type="entry name" value="ABC_TRANSPORTER_2"/>
    <property type="match status" value="1"/>
</dbReference>
<evidence type="ECO:0000256" key="7">
    <source>
        <dbReference type="SAM" id="Phobius"/>
    </source>
</evidence>
<dbReference type="SUPFAM" id="SSF90123">
    <property type="entry name" value="ABC transporter transmembrane region"/>
    <property type="match status" value="1"/>
</dbReference>
<name>A0ABQ4H0L1_9ACTN</name>
<evidence type="ECO:0000256" key="5">
    <source>
        <dbReference type="ARBA" id="ARBA00022989"/>
    </source>
</evidence>
<evidence type="ECO:0000259" key="9">
    <source>
        <dbReference type="PROSITE" id="PS50929"/>
    </source>
</evidence>
<dbReference type="Pfam" id="PF00005">
    <property type="entry name" value="ABC_tran"/>
    <property type="match status" value="1"/>
</dbReference>
<dbReference type="Proteomes" id="UP000660454">
    <property type="component" value="Unassembled WGS sequence"/>
</dbReference>
<feature type="domain" description="ABC transmembrane type-1" evidence="9">
    <location>
        <begin position="37"/>
        <end position="324"/>
    </location>
</feature>
<gene>
    <name evidence="10" type="ORF">Msi02_79820</name>
</gene>
<dbReference type="SMART" id="SM00382">
    <property type="entry name" value="AAA"/>
    <property type="match status" value="1"/>
</dbReference>
<dbReference type="InterPro" id="IPR003439">
    <property type="entry name" value="ABC_transporter-like_ATP-bd"/>
</dbReference>
<keyword evidence="3" id="KW-0547">Nucleotide-binding</keyword>
<dbReference type="InterPro" id="IPR039421">
    <property type="entry name" value="Type_1_exporter"/>
</dbReference>
<dbReference type="InterPro" id="IPR011527">
    <property type="entry name" value="ABC1_TM_dom"/>
</dbReference>
<keyword evidence="11" id="KW-1185">Reference proteome</keyword>
<dbReference type="InterPro" id="IPR027417">
    <property type="entry name" value="P-loop_NTPase"/>
</dbReference>
<evidence type="ECO:0000256" key="3">
    <source>
        <dbReference type="ARBA" id="ARBA00022741"/>
    </source>
</evidence>
<feature type="transmembrane region" description="Helical" evidence="7">
    <location>
        <begin position="292"/>
        <end position="315"/>
    </location>
</feature>
<keyword evidence="6 7" id="KW-0472">Membrane</keyword>
<keyword evidence="2 7" id="KW-0812">Transmembrane</keyword>
<comment type="subcellular location">
    <subcellularLocation>
        <location evidence="1">Cell membrane</location>
        <topology evidence="1">Multi-pass membrane protein</topology>
    </subcellularLocation>
</comment>
<evidence type="ECO:0000256" key="1">
    <source>
        <dbReference type="ARBA" id="ARBA00004651"/>
    </source>
</evidence>
<dbReference type="Gene3D" id="1.20.1560.10">
    <property type="entry name" value="ABC transporter type 1, transmembrane domain"/>
    <property type="match status" value="1"/>
</dbReference>
<evidence type="ECO:0000313" key="11">
    <source>
        <dbReference type="Proteomes" id="UP000660454"/>
    </source>
</evidence>
<proteinExistence type="predicted"/>
<dbReference type="InterPro" id="IPR036640">
    <property type="entry name" value="ABC1_TM_sf"/>
</dbReference>
<dbReference type="InterPro" id="IPR017871">
    <property type="entry name" value="ABC_transporter-like_CS"/>
</dbReference>
<dbReference type="PROSITE" id="PS00211">
    <property type="entry name" value="ABC_TRANSPORTER_1"/>
    <property type="match status" value="1"/>
</dbReference>
<accession>A0ABQ4H0L1</accession>
<evidence type="ECO:0000313" key="10">
    <source>
        <dbReference type="EMBL" id="GIH67165.1"/>
    </source>
</evidence>
<dbReference type="EMBL" id="BOOF01000068">
    <property type="protein sequence ID" value="GIH67165.1"/>
    <property type="molecule type" value="Genomic_DNA"/>
</dbReference>
<dbReference type="PROSITE" id="PS50929">
    <property type="entry name" value="ABC_TM1F"/>
    <property type="match status" value="1"/>
</dbReference>
<comment type="caution">
    <text evidence="10">The sequence shown here is derived from an EMBL/GenBank/DDBJ whole genome shotgun (WGS) entry which is preliminary data.</text>
</comment>
<sequence>MSGEQRDVPPERTPGGTVRQAAAAARLGLAAAPGAMLTVLGLAVVEGALPPVTAWFTKLLVDELARGQAAGVGRVTAAAVGLAVAGLLAGAHRSVAFYLAGAMSRAARLLAADRLFARVNGYVGLDRFENPAFLDRLRLAVQAGGQAPGDLTRSVVALIRAMVQGGGFLATLVVVWPPIVLAVLAGAVPAALLQARAGRRRAGLTMSLSPVHRREFTYQMLLTDVSAAKEIRLFGLGDFLRGRMLGELRAGNDAEAGLERRLLRMDAGLELLAGAVMVTGVAVAAYRAMHGLITLGDVTLFLAALAGVYGAVTAFTESAATAYRALLLFGAYQAIVDEPVPAPAAAPDGPRPLRTGIELRDVWFRYRDDGPWVLRGVDLVIPRGASVGLVGVNGAGKSTLIKLLCRLYEPQRGRILWDGADIRTIAPEDLRSRITAVFQDFMTYDLTARENIGVGRLDALGDLGAIRRAARPAGVDDALAALPHGYDTLLSRIFVGLDDDSAQLSGGQWQRVAVARAFLREDADLMILDEPSSGLDPEAEHALHERLMSLTTGRTSLLISHRLGALRDADEIVVLDGGRIVERGPHTALLEHGGVYARLFALQSAAYRDAPDSAALAAEPG</sequence>
<dbReference type="InterPro" id="IPR003593">
    <property type="entry name" value="AAA+_ATPase"/>
</dbReference>